<dbReference type="SMART" id="SM00255">
    <property type="entry name" value="TIR"/>
    <property type="match status" value="1"/>
</dbReference>
<dbReference type="GO" id="GO:0007165">
    <property type="term" value="P:signal transduction"/>
    <property type="evidence" value="ECO:0007669"/>
    <property type="project" value="InterPro"/>
</dbReference>
<reference evidence="3" key="1">
    <citation type="submission" date="2019-09" db="EMBL/GenBank/DDBJ databases">
        <title>Characterisation of the sponge microbiome using genome-centric metagenomics.</title>
        <authorList>
            <person name="Engelberts J.P."/>
            <person name="Robbins S.J."/>
            <person name="De Goeij J.M."/>
            <person name="Aranda M."/>
            <person name="Bell S.C."/>
            <person name="Webster N.S."/>
        </authorList>
    </citation>
    <scope>NUCLEOTIDE SEQUENCE</scope>
    <source>
        <strain evidence="3">SB0662_bin_9</strain>
    </source>
</reference>
<name>A0A6B1DRZ5_9CHLR</name>
<gene>
    <name evidence="3" type="ORF">F4Y08_04475</name>
</gene>
<evidence type="ECO:0000256" key="1">
    <source>
        <dbReference type="SAM" id="MobiDB-lite"/>
    </source>
</evidence>
<organism evidence="3">
    <name type="scientific">Caldilineaceae bacterium SB0662_bin_9</name>
    <dbReference type="NCBI Taxonomy" id="2605258"/>
    <lineage>
        <taxon>Bacteria</taxon>
        <taxon>Bacillati</taxon>
        <taxon>Chloroflexota</taxon>
        <taxon>Caldilineae</taxon>
        <taxon>Caldilineales</taxon>
        <taxon>Caldilineaceae</taxon>
    </lineage>
</organism>
<feature type="compositionally biased region" description="Polar residues" evidence="1">
    <location>
        <begin position="158"/>
        <end position="168"/>
    </location>
</feature>
<sequence length="267" mass="30332">MARVFVSYSHKDEDLRKELEKHLTGLRRNGIISSWDDRCIRAGEEIHDEISVHLNAADIILLLVSADFLASNYCYEVEMEHAMKRHEEGTASVIPVILRPCYWHESPFGNLKAIPTDGTPVVKHESPDDGLLEVAQAVREVVVSRSPSTRSELGPDFNSVTQSESIQQKPRPKEEVIRNRDFGKLMEEYLNNRDQIRKLKDQISGEIHMIEMADRVVGDAEIYLAGIDEIVVDTKNLTALDDEQSKLEQRQTKIREAFNNIGVNIKG</sequence>
<dbReference type="InterPro" id="IPR000157">
    <property type="entry name" value="TIR_dom"/>
</dbReference>
<feature type="domain" description="TIR" evidence="2">
    <location>
        <begin position="1"/>
        <end position="142"/>
    </location>
</feature>
<dbReference type="Gene3D" id="3.40.50.10140">
    <property type="entry name" value="Toll/interleukin-1 receptor homology (TIR) domain"/>
    <property type="match status" value="1"/>
</dbReference>
<dbReference type="AlphaFoldDB" id="A0A6B1DRZ5"/>
<evidence type="ECO:0000259" key="2">
    <source>
        <dbReference type="PROSITE" id="PS50104"/>
    </source>
</evidence>
<accession>A0A6B1DRZ5</accession>
<dbReference type="Pfam" id="PF13676">
    <property type="entry name" value="TIR_2"/>
    <property type="match status" value="1"/>
</dbReference>
<evidence type="ECO:0000313" key="3">
    <source>
        <dbReference type="EMBL" id="MYD89585.1"/>
    </source>
</evidence>
<proteinExistence type="predicted"/>
<dbReference type="PROSITE" id="PS50104">
    <property type="entry name" value="TIR"/>
    <property type="match status" value="1"/>
</dbReference>
<comment type="caution">
    <text evidence="3">The sequence shown here is derived from an EMBL/GenBank/DDBJ whole genome shotgun (WGS) entry which is preliminary data.</text>
</comment>
<dbReference type="InterPro" id="IPR035897">
    <property type="entry name" value="Toll_tir_struct_dom_sf"/>
</dbReference>
<protein>
    <submittedName>
        <fullName evidence="3">Toll/interleukin-1 receptor domain-containing protein</fullName>
    </submittedName>
</protein>
<dbReference type="EMBL" id="VXPY01000030">
    <property type="protein sequence ID" value="MYD89585.1"/>
    <property type="molecule type" value="Genomic_DNA"/>
</dbReference>
<dbReference type="SUPFAM" id="SSF52200">
    <property type="entry name" value="Toll/Interleukin receptor TIR domain"/>
    <property type="match status" value="1"/>
</dbReference>
<feature type="region of interest" description="Disordered" evidence="1">
    <location>
        <begin position="148"/>
        <end position="171"/>
    </location>
</feature>
<keyword evidence="3" id="KW-0675">Receptor</keyword>